<proteinExistence type="predicted"/>
<organism evidence="2 3">
    <name type="scientific">Paralvinella palmiformis</name>
    <dbReference type="NCBI Taxonomy" id="53620"/>
    <lineage>
        <taxon>Eukaryota</taxon>
        <taxon>Metazoa</taxon>
        <taxon>Spiralia</taxon>
        <taxon>Lophotrochozoa</taxon>
        <taxon>Annelida</taxon>
        <taxon>Polychaeta</taxon>
        <taxon>Sedentaria</taxon>
        <taxon>Canalipalpata</taxon>
        <taxon>Terebellida</taxon>
        <taxon>Terebelliformia</taxon>
        <taxon>Alvinellidae</taxon>
        <taxon>Paralvinella</taxon>
    </lineage>
</organism>
<protein>
    <submittedName>
        <fullName evidence="2">Uncharacterized protein</fullName>
    </submittedName>
</protein>
<dbReference type="EMBL" id="JAODUP010000148">
    <property type="protein sequence ID" value="KAK2159675.1"/>
    <property type="molecule type" value="Genomic_DNA"/>
</dbReference>
<evidence type="ECO:0000313" key="2">
    <source>
        <dbReference type="EMBL" id="KAK2159675.1"/>
    </source>
</evidence>
<evidence type="ECO:0000256" key="1">
    <source>
        <dbReference type="SAM" id="MobiDB-lite"/>
    </source>
</evidence>
<name>A0AAD9JWW3_9ANNE</name>
<feature type="region of interest" description="Disordered" evidence="1">
    <location>
        <begin position="199"/>
        <end position="235"/>
    </location>
</feature>
<comment type="caution">
    <text evidence="2">The sequence shown here is derived from an EMBL/GenBank/DDBJ whole genome shotgun (WGS) entry which is preliminary data.</text>
</comment>
<dbReference type="AlphaFoldDB" id="A0AAD9JWW3"/>
<reference evidence="2" key="1">
    <citation type="journal article" date="2023" name="Mol. Biol. Evol.">
        <title>Third-Generation Sequencing Reveals the Adaptive Role of the Epigenome in Three Deep-Sea Polychaetes.</title>
        <authorList>
            <person name="Perez M."/>
            <person name="Aroh O."/>
            <person name="Sun Y."/>
            <person name="Lan Y."/>
            <person name="Juniper S.K."/>
            <person name="Young C.R."/>
            <person name="Angers B."/>
            <person name="Qian P.Y."/>
        </authorList>
    </citation>
    <scope>NUCLEOTIDE SEQUENCE</scope>
    <source>
        <strain evidence="2">P08H-3</strain>
    </source>
</reference>
<keyword evidence="3" id="KW-1185">Reference proteome</keyword>
<gene>
    <name evidence="2" type="ORF">LSH36_148g03020</name>
</gene>
<accession>A0AAD9JWW3</accession>
<evidence type="ECO:0000313" key="3">
    <source>
        <dbReference type="Proteomes" id="UP001208570"/>
    </source>
</evidence>
<feature type="compositionally biased region" description="Basic and acidic residues" evidence="1">
    <location>
        <begin position="200"/>
        <end position="213"/>
    </location>
</feature>
<sequence length="235" mass="26416">MVRNESRQAAEFIARFYCNSPLYACITKCHNCLSPQIIIWTFGPLWSPVFRHHDFRHLFVAYKGRRPLSADPLALCGPLGVMLGKIISSLTYVVKVTVSDLTADVTPHFRSSQLFGFLPIGGDTYHASCPEATVVITTVRRHRVCFPSAPGQGGVLEVTPSSSSSARERERLQESVHLRTRTIVDRTLSTSISYSLVNRPTDRHTDRLTDRLTDQPTHPFTHSPPDPHTHAQWLE</sequence>
<dbReference type="Proteomes" id="UP001208570">
    <property type="component" value="Unassembled WGS sequence"/>
</dbReference>